<keyword evidence="2" id="KW-1185">Reference proteome</keyword>
<accession>A0ACB8RXV1</accession>
<evidence type="ECO:0000313" key="1">
    <source>
        <dbReference type="EMBL" id="KAI0048652.1"/>
    </source>
</evidence>
<proteinExistence type="predicted"/>
<sequence length="274" mass="30839">MPSPMRAIEERHWNVRLPKWSFVVAVDASQDLLVVCSPPGTLRILSLSTGEGHLSATVSEISLRNEYMVRHAEVFSEYCAVLYVWRRDACVRIWNWRTGDNEIELPQSKFTFLSSTHIAILPDQSEAILVYSFIRTEKAPPPPTVFVLPTSVPRTFVSLRPCSDVGHAVLFRPAQASLLYPRPRSSRTSPRQRRFRGHSGALRVARSGDVIWGRRHRTAQGLARCAWLCRARVARCASVASRRMRSRTTAAHASCAGRAGSWWRRLRRPGAPGG</sequence>
<gene>
    <name evidence="1" type="ORF">FA95DRAFT_1014467</name>
</gene>
<name>A0ACB8RXV1_9AGAM</name>
<dbReference type="Proteomes" id="UP000814033">
    <property type="component" value="Unassembled WGS sequence"/>
</dbReference>
<comment type="caution">
    <text evidence="1">The sequence shown here is derived from an EMBL/GenBank/DDBJ whole genome shotgun (WGS) entry which is preliminary data.</text>
</comment>
<organism evidence="1 2">
    <name type="scientific">Auriscalpium vulgare</name>
    <dbReference type="NCBI Taxonomy" id="40419"/>
    <lineage>
        <taxon>Eukaryota</taxon>
        <taxon>Fungi</taxon>
        <taxon>Dikarya</taxon>
        <taxon>Basidiomycota</taxon>
        <taxon>Agaricomycotina</taxon>
        <taxon>Agaricomycetes</taxon>
        <taxon>Russulales</taxon>
        <taxon>Auriscalpiaceae</taxon>
        <taxon>Auriscalpium</taxon>
    </lineage>
</organism>
<dbReference type="EMBL" id="MU275883">
    <property type="protein sequence ID" value="KAI0048652.1"/>
    <property type="molecule type" value="Genomic_DNA"/>
</dbReference>
<reference evidence="1" key="1">
    <citation type="submission" date="2021-02" db="EMBL/GenBank/DDBJ databases">
        <authorList>
            <consortium name="DOE Joint Genome Institute"/>
            <person name="Ahrendt S."/>
            <person name="Looney B.P."/>
            <person name="Miyauchi S."/>
            <person name="Morin E."/>
            <person name="Drula E."/>
            <person name="Courty P.E."/>
            <person name="Chicoki N."/>
            <person name="Fauchery L."/>
            <person name="Kohler A."/>
            <person name="Kuo A."/>
            <person name="Labutti K."/>
            <person name="Pangilinan J."/>
            <person name="Lipzen A."/>
            <person name="Riley R."/>
            <person name="Andreopoulos W."/>
            <person name="He G."/>
            <person name="Johnson J."/>
            <person name="Barry K.W."/>
            <person name="Grigoriev I.V."/>
            <person name="Nagy L."/>
            <person name="Hibbett D."/>
            <person name="Henrissat B."/>
            <person name="Matheny P.B."/>
            <person name="Labbe J."/>
            <person name="Martin F."/>
        </authorList>
    </citation>
    <scope>NUCLEOTIDE SEQUENCE</scope>
    <source>
        <strain evidence="1">FP105234-sp</strain>
    </source>
</reference>
<reference evidence="1" key="2">
    <citation type="journal article" date="2022" name="New Phytol.">
        <title>Evolutionary transition to the ectomycorrhizal habit in the genomes of a hyperdiverse lineage of mushroom-forming fungi.</title>
        <authorList>
            <person name="Looney B."/>
            <person name="Miyauchi S."/>
            <person name="Morin E."/>
            <person name="Drula E."/>
            <person name="Courty P.E."/>
            <person name="Kohler A."/>
            <person name="Kuo A."/>
            <person name="LaButti K."/>
            <person name="Pangilinan J."/>
            <person name="Lipzen A."/>
            <person name="Riley R."/>
            <person name="Andreopoulos W."/>
            <person name="He G."/>
            <person name="Johnson J."/>
            <person name="Nolan M."/>
            <person name="Tritt A."/>
            <person name="Barry K.W."/>
            <person name="Grigoriev I.V."/>
            <person name="Nagy L.G."/>
            <person name="Hibbett D."/>
            <person name="Henrissat B."/>
            <person name="Matheny P.B."/>
            <person name="Labbe J."/>
            <person name="Martin F.M."/>
        </authorList>
    </citation>
    <scope>NUCLEOTIDE SEQUENCE</scope>
    <source>
        <strain evidence="1">FP105234-sp</strain>
    </source>
</reference>
<evidence type="ECO:0000313" key="2">
    <source>
        <dbReference type="Proteomes" id="UP000814033"/>
    </source>
</evidence>
<protein>
    <submittedName>
        <fullName evidence="1">Uncharacterized protein</fullName>
    </submittedName>
</protein>